<dbReference type="CDD" id="cd08493">
    <property type="entry name" value="PBP2_DppA_like"/>
    <property type="match status" value="1"/>
</dbReference>
<dbReference type="RefSeq" id="WP_164648485.1">
    <property type="nucleotide sequence ID" value="NZ_CP047475.1"/>
</dbReference>
<sequence length="539" mass="60514">MKALIRLTLSLFGAATLAGCGEPIEHTQIRKSGFVFCGQSVPQTFNPQLVDGGVTAEAISPQIFDTLLVLDPKTHQPSANIATQWQTNQERTEYTFSLRPDIEFQTTPWFSPTRALNAQDVVFSFERIVDSTHPFHYNGGGIYPWFSSINFANLLNSVEAVDEHTVKFTLTRPDNAFLSNIATAFAVIHSAEYANKLLLQDEKQRLDSHPVGTGPFYLQEYQVNDLIRLKRHDGYWDGKAKMEQVIFDVSVRGTGTLAKLLRQECDVLSSPISSQLPVIKEQDDIVLKTKPAMNVSFISIHTLHPALSDARVRKALSLAINRQNILESVYYGTGTQAYTVLPPSSWAYQPDTTQVRYDRNYALGLLREAGYEKGLVLSMSVPLEPKAYNPSPRKTAELIQANFADIGVTLQLVTEERLNRTDTERNSRFDLVLAGWVGDTGDPDNFLRPLLSCDAKPSGLNLSSWCNPDFDFLIDLALEVDKPRYRTNLYNQVQNLLNEEVPVVPIAHGMHFQAHHESLKGFKMSPFNVQPLNEVERIK</sequence>
<gene>
    <name evidence="3" type="ORF">GT360_08705</name>
</gene>
<dbReference type="GO" id="GO:0015833">
    <property type="term" value="P:peptide transport"/>
    <property type="evidence" value="ECO:0007669"/>
    <property type="project" value="TreeGrafter"/>
</dbReference>
<dbReference type="PANTHER" id="PTHR30290">
    <property type="entry name" value="PERIPLASMIC BINDING COMPONENT OF ABC TRANSPORTER"/>
    <property type="match status" value="1"/>
</dbReference>
<evidence type="ECO:0000256" key="1">
    <source>
        <dbReference type="SAM" id="SignalP"/>
    </source>
</evidence>
<reference evidence="3 4" key="1">
    <citation type="submission" date="2020-01" db="EMBL/GenBank/DDBJ databases">
        <title>Whole genome and functional gene identification of agarase of Vibrio HN897.</title>
        <authorList>
            <person name="Liu Y."/>
            <person name="Zhao Z."/>
        </authorList>
    </citation>
    <scope>NUCLEOTIDE SEQUENCE [LARGE SCALE GENOMIC DNA]</scope>
    <source>
        <strain evidence="3 4">HN897</strain>
    </source>
</reference>
<evidence type="ECO:0000313" key="4">
    <source>
        <dbReference type="Proteomes" id="UP000464262"/>
    </source>
</evidence>
<evidence type="ECO:0000259" key="2">
    <source>
        <dbReference type="Pfam" id="PF00496"/>
    </source>
</evidence>
<dbReference type="SUPFAM" id="SSF53850">
    <property type="entry name" value="Periplasmic binding protein-like II"/>
    <property type="match status" value="1"/>
</dbReference>
<dbReference type="PANTHER" id="PTHR30290:SF28">
    <property type="entry name" value="ABC TRANSPORTER PERIPLASMIC-BINDING PROTEIN SAPA-RELATED"/>
    <property type="match status" value="1"/>
</dbReference>
<dbReference type="Gene3D" id="3.90.76.10">
    <property type="entry name" value="Dipeptide-binding Protein, Domain 1"/>
    <property type="match status" value="1"/>
</dbReference>
<dbReference type="InterPro" id="IPR030678">
    <property type="entry name" value="Peptide/Ni-bd"/>
</dbReference>
<dbReference type="Gene3D" id="3.10.105.10">
    <property type="entry name" value="Dipeptide-binding Protein, Domain 3"/>
    <property type="match status" value="1"/>
</dbReference>
<dbReference type="InterPro" id="IPR000914">
    <property type="entry name" value="SBP_5_dom"/>
</dbReference>
<accession>A0A7Z2T3C1</accession>
<dbReference type="Proteomes" id="UP000464262">
    <property type="component" value="Chromosome 1"/>
</dbReference>
<dbReference type="Gene3D" id="3.40.190.10">
    <property type="entry name" value="Periplasmic binding protein-like II"/>
    <property type="match status" value="1"/>
</dbReference>
<evidence type="ECO:0000313" key="3">
    <source>
        <dbReference type="EMBL" id="QIA63591.1"/>
    </source>
</evidence>
<feature type="signal peptide" evidence="1">
    <location>
        <begin position="1"/>
        <end position="18"/>
    </location>
</feature>
<feature type="domain" description="Solute-binding protein family 5" evidence="2">
    <location>
        <begin position="77"/>
        <end position="456"/>
    </location>
</feature>
<dbReference type="EMBL" id="CP047475">
    <property type="protein sequence ID" value="QIA63591.1"/>
    <property type="molecule type" value="Genomic_DNA"/>
</dbReference>
<keyword evidence="1" id="KW-0732">Signal</keyword>
<feature type="chain" id="PRO_5030822697" evidence="1">
    <location>
        <begin position="19"/>
        <end position="539"/>
    </location>
</feature>
<dbReference type="GO" id="GO:0043190">
    <property type="term" value="C:ATP-binding cassette (ABC) transporter complex"/>
    <property type="evidence" value="ECO:0007669"/>
    <property type="project" value="InterPro"/>
</dbReference>
<dbReference type="Pfam" id="PF00496">
    <property type="entry name" value="SBP_bac_5"/>
    <property type="match status" value="1"/>
</dbReference>
<dbReference type="PROSITE" id="PS51257">
    <property type="entry name" value="PROKAR_LIPOPROTEIN"/>
    <property type="match status" value="1"/>
</dbReference>
<dbReference type="InterPro" id="IPR039424">
    <property type="entry name" value="SBP_5"/>
</dbReference>
<name>A0A7Z2T3C1_9VIBR</name>
<dbReference type="AlphaFoldDB" id="A0A7Z2T3C1"/>
<protein>
    <submittedName>
        <fullName evidence="3">ABC transporter substrate-binding protein</fullName>
    </submittedName>
</protein>
<dbReference type="PIRSF" id="PIRSF002741">
    <property type="entry name" value="MppA"/>
    <property type="match status" value="1"/>
</dbReference>
<dbReference type="KEGG" id="vas:GT360_08705"/>
<proteinExistence type="predicted"/>
<organism evidence="3 4">
    <name type="scientific">Vibrio astriarenae</name>
    <dbReference type="NCBI Taxonomy" id="1481923"/>
    <lineage>
        <taxon>Bacteria</taxon>
        <taxon>Pseudomonadati</taxon>
        <taxon>Pseudomonadota</taxon>
        <taxon>Gammaproteobacteria</taxon>
        <taxon>Vibrionales</taxon>
        <taxon>Vibrionaceae</taxon>
        <taxon>Vibrio</taxon>
    </lineage>
</organism>
<dbReference type="GO" id="GO:1904680">
    <property type="term" value="F:peptide transmembrane transporter activity"/>
    <property type="evidence" value="ECO:0007669"/>
    <property type="project" value="TreeGrafter"/>
</dbReference>
<dbReference type="GO" id="GO:0030288">
    <property type="term" value="C:outer membrane-bounded periplasmic space"/>
    <property type="evidence" value="ECO:0007669"/>
    <property type="project" value="UniProtKB-ARBA"/>
</dbReference>
<keyword evidence="4" id="KW-1185">Reference proteome</keyword>